<feature type="region of interest" description="Disordered" evidence="7">
    <location>
        <begin position="59"/>
        <end position="84"/>
    </location>
</feature>
<evidence type="ECO:0000256" key="5">
    <source>
        <dbReference type="ARBA" id="ARBA00023157"/>
    </source>
</evidence>
<feature type="domain" description="ERV/ALR sulfhydryl oxidase" evidence="8">
    <location>
        <begin position="93"/>
        <end position="193"/>
    </location>
</feature>
<dbReference type="InterPro" id="IPR036774">
    <property type="entry name" value="ERV/ALR_sulphydryl_oxid_sf"/>
</dbReference>
<proteinExistence type="predicted"/>
<dbReference type="InterPro" id="IPR017905">
    <property type="entry name" value="ERV/ALR_sulphydryl_oxidase"/>
</dbReference>
<accession>A0ABR4NCK6</accession>
<gene>
    <name evidence="9" type="ORF">HK105_203291</name>
</gene>
<evidence type="ECO:0000256" key="3">
    <source>
        <dbReference type="ARBA" id="ARBA00022827"/>
    </source>
</evidence>
<keyword evidence="10" id="KW-1185">Reference proteome</keyword>
<keyword evidence="5" id="KW-1015">Disulfide bond</keyword>
<dbReference type="Pfam" id="PF04777">
    <property type="entry name" value="Evr1_Alr"/>
    <property type="match status" value="1"/>
</dbReference>
<dbReference type="SUPFAM" id="SSF69000">
    <property type="entry name" value="FAD-dependent thiol oxidase"/>
    <property type="match status" value="1"/>
</dbReference>
<evidence type="ECO:0000256" key="1">
    <source>
        <dbReference type="ARBA" id="ARBA00001974"/>
    </source>
</evidence>
<evidence type="ECO:0000313" key="10">
    <source>
        <dbReference type="Proteomes" id="UP001527925"/>
    </source>
</evidence>
<comment type="catalytic activity">
    <reaction evidence="6">
        <text>2 R'C(R)SH + O2 = R'C(R)S-S(R)CR' + H2O2</text>
        <dbReference type="Rhea" id="RHEA:17357"/>
        <dbReference type="ChEBI" id="CHEBI:15379"/>
        <dbReference type="ChEBI" id="CHEBI:16240"/>
        <dbReference type="ChEBI" id="CHEBI:16520"/>
        <dbReference type="ChEBI" id="CHEBI:17412"/>
        <dbReference type="EC" id="1.8.3.2"/>
    </reaction>
</comment>
<evidence type="ECO:0000313" key="9">
    <source>
        <dbReference type="EMBL" id="KAL2917226.1"/>
    </source>
</evidence>
<evidence type="ECO:0000256" key="6">
    <source>
        <dbReference type="RuleBase" id="RU371123"/>
    </source>
</evidence>
<keyword evidence="3 6" id="KW-0274">FAD</keyword>
<evidence type="ECO:0000256" key="4">
    <source>
        <dbReference type="ARBA" id="ARBA00023002"/>
    </source>
</evidence>
<organism evidence="9 10">
    <name type="scientific">Polyrhizophydium stewartii</name>
    <dbReference type="NCBI Taxonomy" id="2732419"/>
    <lineage>
        <taxon>Eukaryota</taxon>
        <taxon>Fungi</taxon>
        <taxon>Fungi incertae sedis</taxon>
        <taxon>Chytridiomycota</taxon>
        <taxon>Chytridiomycota incertae sedis</taxon>
        <taxon>Chytridiomycetes</taxon>
        <taxon>Rhizophydiales</taxon>
        <taxon>Rhizophydiales incertae sedis</taxon>
        <taxon>Polyrhizophydium</taxon>
    </lineage>
</organism>
<dbReference type="EC" id="1.8.3.2" evidence="6"/>
<evidence type="ECO:0000256" key="7">
    <source>
        <dbReference type="SAM" id="MobiDB-lite"/>
    </source>
</evidence>
<dbReference type="PANTHER" id="PTHR12645:SF1">
    <property type="entry name" value="FAD-LINKED SULFHYDRYL OXIDASE ERV2"/>
    <property type="match status" value="1"/>
</dbReference>
<sequence length="245" mass="24876">MTPRRKLLLTAAVAAVVLVGMMIAAVALPGHSMQALSAPSSPEAQDSVRAASLWESLGGGGVGDGAGGKQASGDTGGTGRRKPGEVIMGRMANETLKAELGRSAWRLLHTMASKFPYEPTADERAAMSDFIYLFARLYPCGDCAAHFKKILAANPPDVSGREGVSQWACKVHNLVNERLGKPQFDCKTVGDLWMCGCADDETPSASLAAGPAASTTSAAAASASPAAVDAAASAGAGVSASPTVS</sequence>
<name>A0ABR4NCK6_9FUNG</name>
<evidence type="ECO:0000259" key="8">
    <source>
        <dbReference type="PROSITE" id="PS51324"/>
    </source>
</evidence>
<keyword evidence="4 6" id="KW-0560">Oxidoreductase</keyword>
<dbReference type="PANTHER" id="PTHR12645">
    <property type="entry name" value="ALR/ERV"/>
    <property type="match status" value="1"/>
</dbReference>
<reference evidence="9 10" key="1">
    <citation type="submission" date="2023-09" db="EMBL/GenBank/DDBJ databases">
        <title>Pangenome analysis of Batrachochytrium dendrobatidis and related Chytrids.</title>
        <authorList>
            <person name="Yacoub M.N."/>
            <person name="Stajich J.E."/>
            <person name="James T.Y."/>
        </authorList>
    </citation>
    <scope>NUCLEOTIDE SEQUENCE [LARGE SCALE GENOMIC DNA]</scope>
    <source>
        <strain evidence="9 10">JEL0888</strain>
    </source>
</reference>
<dbReference type="Gene3D" id="1.20.120.310">
    <property type="entry name" value="ERV/ALR sulfhydryl oxidase domain"/>
    <property type="match status" value="1"/>
</dbReference>
<feature type="compositionally biased region" description="Gly residues" evidence="7">
    <location>
        <begin position="59"/>
        <end position="78"/>
    </location>
</feature>
<keyword evidence="2 6" id="KW-0285">Flavoprotein</keyword>
<dbReference type="PROSITE" id="PS51324">
    <property type="entry name" value="ERV_ALR"/>
    <property type="match status" value="1"/>
</dbReference>
<evidence type="ECO:0000256" key="2">
    <source>
        <dbReference type="ARBA" id="ARBA00022630"/>
    </source>
</evidence>
<dbReference type="InterPro" id="IPR039799">
    <property type="entry name" value="ALR/ERV"/>
</dbReference>
<dbReference type="EMBL" id="JADGIZ020000012">
    <property type="protein sequence ID" value="KAL2917226.1"/>
    <property type="molecule type" value="Genomic_DNA"/>
</dbReference>
<dbReference type="Proteomes" id="UP001527925">
    <property type="component" value="Unassembled WGS sequence"/>
</dbReference>
<protein>
    <recommendedName>
        <fullName evidence="6">Sulfhydryl oxidase</fullName>
        <ecNumber evidence="6">1.8.3.2</ecNumber>
    </recommendedName>
</protein>
<comment type="cofactor">
    <cofactor evidence="1 6">
        <name>FAD</name>
        <dbReference type="ChEBI" id="CHEBI:57692"/>
    </cofactor>
</comment>
<comment type="caution">
    <text evidence="9">The sequence shown here is derived from an EMBL/GenBank/DDBJ whole genome shotgun (WGS) entry which is preliminary data.</text>
</comment>